<protein>
    <submittedName>
        <fullName evidence="2">Uncharacterized protein</fullName>
    </submittedName>
</protein>
<evidence type="ECO:0000313" key="2">
    <source>
        <dbReference type="EMBL" id="OWM83506.1"/>
    </source>
</evidence>
<proteinExistence type="predicted"/>
<comment type="caution">
    <text evidence="2">The sequence shown here is derived from an EMBL/GenBank/DDBJ whole genome shotgun (WGS) entry which is preliminary data.</text>
</comment>
<feature type="region of interest" description="Disordered" evidence="1">
    <location>
        <begin position="1"/>
        <end position="75"/>
    </location>
</feature>
<evidence type="ECO:0000313" key="3">
    <source>
        <dbReference type="Proteomes" id="UP000197138"/>
    </source>
</evidence>
<organism evidence="2 3">
    <name type="scientific">Punica granatum</name>
    <name type="common">Pomegranate</name>
    <dbReference type="NCBI Taxonomy" id="22663"/>
    <lineage>
        <taxon>Eukaryota</taxon>
        <taxon>Viridiplantae</taxon>
        <taxon>Streptophyta</taxon>
        <taxon>Embryophyta</taxon>
        <taxon>Tracheophyta</taxon>
        <taxon>Spermatophyta</taxon>
        <taxon>Magnoliopsida</taxon>
        <taxon>eudicotyledons</taxon>
        <taxon>Gunneridae</taxon>
        <taxon>Pentapetalae</taxon>
        <taxon>rosids</taxon>
        <taxon>malvids</taxon>
        <taxon>Myrtales</taxon>
        <taxon>Lythraceae</taxon>
        <taxon>Punica</taxon>
    </lineage>
</organism>
<evidence type="ECO:0000256" key="1">
    <source>
        <dbReference type="SAM" id="MobiDB-lite"/>
    </source>
</evidence>
<name>A0A218XFK9_PUNGR</name>
<dbReference type="EMBL" id="MTKT01001932">
    <property type="protein sequence ID" value="OWM83506.1"/>
    <property type="molecule type" value="Genomic_DNA"/>
</dbReference>
<dbReference type="AlphaFoldDB" id="A0A218XFK9"/>
<accession>A0A218XFK9</accession>
<sequence length="75" mass="8179">MSLPHKYPLLSLPPAMTDAGAAPPPPTLTFRLEPPGRELRRAQQAPPSLMLSSCRDSEITGTPRALPSVRVHRLK</sequence>
<reference evidence="3" key="1">
    <citation type="journal article" date="2017" name="Plant J.">
        <title>The pomegranate (Punica granatum L.) genome and the genomics of punicalagin biosynthesis.</title>
        <authorList>
            <person name="Qin G."/>
            <person name="Xu C."/>
            <person name="Ming R."/>
            <person name="Tang H."/>
            <person name="Guyot R."/>
            <person name="Kramer E.M."/>
            <person name="Hu Y."/>
            <person name="Yi X."/>
            <person name="Qi Y."/>
            <person name="Xu X."/>
            <person name="Gao Z."/>
            <person name="Pan H."/>
            <person name="Jian J."/>
            <person name="Tian Y."/>
            <person name="Yue Z."/>
            <person name="Xu Y."/>
        </authorList>
    </citation>
    <scope>NUCLEOTIDE SEQUENCE [LARGE SCALE GENOMIC DNA]</scope>
    <source>
        <strain evidence="3">cv. Dabenzi</strain>
    </source>
</reference>
<gene>
    <name evidence="2" type="ORF">CDL15_Pgr012987</name>
</gene>
<dbReference type="Proteomes" id="UP000197138">
    <property type="component" value="Unassembled WGS sequence"/>
</dbReference>